<name>A0A0S4JGV5_BODSA</name>
<dbReference type="InterPro" id="IPR011990">
    <property type="entry name" value="TPR-like_helical_dom_sf"/>
</dbReference>
<feature type="compositionally biased region" description="Polar residues" evidence="1">
    <location>
        <begin position="340"/>
        <end position="353"/>
    </location>
</feature>
<organism evidence="2 3">
    <name type="scientific">Bodo saltans</name>
    <name type="common">Flagellated protozoan</name>
    <dbReference type="NCBI Taxonomy" id="75058"/>
    <lineage>
        <taxon>Eukaryota</taxon>
        <taxon>Discoba</taxon>
        <taxon>Euglenozoa</taxon>
        <taxon>Kinetoplastea</taxon>
        <taxon>Metakinetoplastina</taxon>
        <taxon>Eubodonida</taxon>
        <taxon>Bodonidae</taxon>
        <taxon>Bodo</taxon>
    </lineage>
</organism>
<feature type="region of interest" description="Disordered" evidence="1">
    <location>
        <begin position="332"/>
        <end position="353"/>
    </location>
</feature>
<dbReference type="Proteomes" id="UP000051952">
    <property type="component" value="Unassembled WGS sequence"/>
</dbReference>
<sequence>MAVSSDPITINSSNVFGPNRDQQTPPVVSWTTMFRRSFFSINKSPDACGGTSSVVQSEATADRVATPPSQASKISHSSALVQVLEQVDVFCSESVVAAMTTLEQLRQKTEVDAPWEVHARVLLNLSFLGLCSGRDGDISVAVTQLREVLHLYSSMGHHAHAIHVQCLLGSAYSQLGKYSYADHCFAVAMKAVESLGTTLVVEQATAGTANAEALDSALPTIAYAKHLQHMQKYGLALAQLKPQLELDRLHHTTSSRCEMVLIAARCLKSLERHAEAAQLLRSEIPSLSMAHLDNSDIASSRSSWQNHLRSRRPVPELLAVLYAELAGHSIRTERSHGRLPSSNDSATTPSPDQSAASLYEVAVELTLGCVRQTIQQFKKKKNDDAFQHSEVRAAMKLHAEILFNAGECIGMDHKDSNSAAKAVGIIEESIKLMDRAGYESLTPRMRLRYVHALRQVGFVEEALKQLIRTLEIVGKGTSASEVLSAPSAFKKTLDVTLLGQHMEPVPRTVTVAEVHAHIAHCLHFSVGDFVRAHDHYVTALRTCHHADIEAMVEKWESAHGGKQTERDPLHDCSAYETVLSTEPLLRADTLSWLLESSADCMRRLQHPDHALQLLHARLRIGRSVGDDCVSALVAISSVLEQIPERSAETQKVFDEMIALPQDAMTTLERLDLVIRYANFANYTLQDFAKATELYTLALELDDLNPMLLVQLGWCARQMPGDTQTTVAQLTAIYMKALSAMEILKADAQLELHRRATANTTTTVGDDSSAAYADAKNNKNFWAPHFDEFFVLSEAARFFHEV</sequence>
<gene>
    <name evidence="2" type="ORF">BSAL_16760</name>
</gene>
<feature type="region of interest" description="Disordered" evidence="1">
    <location>
        <begin position="1"/>
        <end position="24"/>
    </location>
</feature>
<protein>
    <submittedName>
        <fullName evidence="2">Uncharacterized protein</fullName>
    </submittedName>
</protein>
<dbReference type="Gene3D" id="1.25.40.10">
    <property type="entry name" value="Tetratricopeptide repeat domain"/>
    <property type="match status" value="2"/>
</dbReference>
<proteinExistence type="predicted"/>
<dbReference type="SUPFAM" id="SSF48452">
    <property type="entry name" value="TPR-like"/>
    <property type="match status" value="2"/>
</dbReference>
<evidence type="ECO:0000313" key="3">
    <source>
        <dbReference type="Proteomes" id="UP000051952"/>
    </source>
</evidence>
<keyword evidence="3" id="KW-1185">Reference proteome</keyword>
<dbReference type="AlphaFoldDB" id="A0A0S4JGV5"/>
<feature type="non-terminal residue" evidence="2">
    <location>
        <position position="801"/>
    </location>
</feature>
<accession>A0A0S4JGV5</accession>
<evidence type="ECO:0000313" key="2">
    <source>
        <dbReference type="EMBL" id="CUG88682.1"/>
    </source>
</evidence>
<dbReference type="EMBL" id="CYKH01001668">
    <property type="protein sequence ID" value="CUG88682.1"/>
    <property type="molecule type" value="Genomic_DNA"/>
</dbReference>
<dbReference type="VEuPathDB" id="TriTrypDB:BSAL_16760"/>
<reference evidence="3" key="1">
    <citation type="submission" date="2015-09" db="EMBL/GenBank/DDBJ databases">
        <authorList>
            <consortium name="Pathogen Informatics"/>
        </authorList>
    </citation>
    <scope>NUCLEOTIDE SEQUENCE [LARGE SCALE GENOMIC DNA]</scope>
    <source>
        <strain evidence="3">Lake Konstanz</strain>
    </source>
</reference>
<evidence type="ECO:0000256" key="1">
    <source>
        <dbReference type="SAM" id="MobiDB-lite"/>
    </source>
</evidence>